<dbReference type="AlphaFoldDB" id="A0AAN0NKN8"/>
<sequence length="64" mass="6887">MALVAIIFGSLVALIGAMLSIIVSGEPFRMILEMYVSTGFAIMAMIYLSSFVPAIRDGNANLFK</sequence>
<name>A0AAN0NKN8_9RHOB</name>
<keyword evidence="1" id="KW-0472">Membrane</keyword>
<proteinExistence type="predicted"/>
<reference evidence="2 3" key="2">
    <citation type="submission" date="2024-08" db="EMBL/GenBank/DDBJ databases">
        <title>Phylogenomic analyses of a clade within the roseobacter group suggest taxonomic reassignments of species of the genera Aestuariivita, Citreicella, Loktanella, Nautella, Pelagibaca, Ruegeria, Thalassobius, Thiobacimonas and Tropicibacter, and the proposal o.</title>
        <authorList>
            <person name="Jeon C.O."/>
        </authorList>
    </citation>
    <scope>NUCLEOTIDE SEQUENCE [LARGE SCALE GENOMIC DNA]</scope>
    <source>
        <strain evidence="2 3">SS1-5</strain>
    </source>
</reference>
<dbReference type="KEGG" id="yrh:AABB31_21685"/>
<evidence type="ECO:0000313" key="2">
    <source>
        <dbReference type="EMBL" id="WZU67500.1"/>
    </source>
</evidence>
<protein>
    <submittedName>
        <fullName evidence="2">Uncharacterized protein</fullName>
    </submittedName>
</protein>
<dbReference type="EMBL" id="CP151767">
    <property type="protein sequence ID" value="WZU67500.1"/>
    <property type="molecule type" value="Genomic_DNA"/>
</dbReference>
<keyword evidence="1" id="KW-1133">Transmembrane helix</keyword>
<feature type="transmembrane region" description="Helical" evidence="1">
    <location>
        <begin position="35"/>
        <end position="55"/>
    </location>
</feature>
<keyword evidence="1" id="KW-0812">Transmembrane</keyword>
<reference evidence="3" key="1">
    <citation type="submission" date="2024-04" db="EMBL/GenBank/DDBJ databases">
        <title>Phylogenomic analyses of a clade within the roseobacter group suggest taxonomic reassignments of species of the genera Aestuariivita, Citreicella, Loktanella, Nautella, Pelagibaca, Ruegeria, Thalassobius, Thiobacimonas and Tropicibacter, and the proposal o.</title>
        <authorList>
            <person name="Jeon C.O."/>
        </authorList>
    </citation>
    <scope>NUCLEOTIDE SEQUENCE [LARGE SCALE GENOMIC DNA]</scope>
    <source>
        <strain evidence="3">SS1-5</strain>
    </source>
</reference>
<gene>
    <name evidence="2" type="ORF">AABB31_21685</name>
</gene>
<accession>A0AAN0NKN8</accession>
<dbReference type="Proteomes" id="UP001470809">
    <property type="component" value="Chromosome"/>
</dbReference>
<dbReference type="RefSeq" id="WP_342076811.1">
    <property type="nucleotide sequence ID" value="NZ_CP151767.2"/>
</dbReference>
<evidence type="ECO:0000313" key="3">
    <source>
        <dbReference type="Proteomes" id="UP001470809"/>
    </source>
</evidence>
<evidence type="ECO:0000256" key="1">
    <source>
        <dbReference type="SAM" id="Phobius"/>
    </source>
</evidence>
<keyword evidence="3" id="KW-1185">Reference proteome</keyword>
<organism evidence="2 3">
    <name type="scientific">Yoonia rhodophyticola</name>
    <dbReference type="NCBI Taxonomy" id="3137370"/>
    <lineage>
        <taxon>Bacteria</taxon>
        <taxon>Pseudomonadati</taxon>
        <taxon>Pseudomonadota</taxon>
        <taxon>Alphaproteobacteria</taxon>
        <taxon>Rhodobacterales</taxon>
        <taxon>Paracoccaceae</taxon>
        <taxon>Yoonia</taxon>
    </lineage>
</organism>